<reference evidence="1" key="1">
    <citation type="submission" date="2018-05" db="EMBL/GenBank/DDBJ databases">
        <authorList>
            <person name="Lanie J.A."/>
            <person name="Ng W.-L."/>
            <person name="Kazmierczak K.M."/>
            <person name="Andrzejewski T.M."/>
            <person name="Davidsen T.M."/>
            <person name="Wayne K.J."/>
            <person name="Tettelin H."/>
            <person name="Glass J.I."/>
            <person name="Rusch D."/>
            <person name="Podicherti R."/>
            <person name="Tsui H.-C.T."/>
            <person name="Winkler M.E."/>
        </authorList>
    </citation>
    <scope>NUCLEOTIDE SEQUENCE</scope>
</reference>
<feature type="non-terminal residue" evidence="1">
    <location>
        <position position="174"/>
    </location>
</feature>
<sequence length="174" mass="19742">MNHLKIALTLLVLVNTSVYSMAMPGCHFNEDDHGKRYPMKMSEMSGNKYDQLKEKLPSLAPLTNKQISHMMNMMGPNYYWPISKDKGPDNGLLILAHGYGQEGDAELYGSMQEFQDDYVTSLALGMSMMTSDHIGCSIEEMTQKSINNIFVVPVSSTPFNTLVRQWKYIFKLEN</sequence>
<accession>A0A382PGG4</accession>
<gene>
    <name evidence="1" type="ORF">METZ01_LOCUS324652</name>
</gene>
<organism evidence="1">
    <name type="scientific">marine metagenome</name>
    <dbReference type="NCBI Taxonomy" id="408172"/>
    <lineage>
        <taxon>unclassified sequences</taxon>
        <taxon>metagenomes</taxon>
        <taxon>ecological metagenomes</taxon>
    </lineage>
</organism>
<dbReference type="AlphaFoldDB" id="A0A382PGG4"/>
<protein>
    <submittedName>
        <fullName evidence="1">Uncharacterized protein</fullName>
    </submittedName>
</protein>
<proteinExistence type="predicted"/>
<dbReference type="EMBL" id="UINC01106850">
    <property type="protein sequence ID" value="SVC71798.1"/>
    <property type="molecule type" value="Genomic_DNA"/>
</dbReference>
<evidence type="ECO:0000313" key="1">
    <source>
        <dbReference type="EMBL" id="SVC71798.1"/>
    </source>
</evidence>
<name>A0A382PGG4_9ZZZZ</name>